<proteinExistence type="predicted"/>
<dbReference type="EMBL" id="JAHRIQ010024561">
    <property type="protein sequence ID" value="MEQ2229125.1"/>
    <property type="molecule type" value="Genomic_DNA"/>
</dbReference>
<protein>
    <submittedName>
        <fullName evidence="2">Uncharacterized protein</fullName>
    </submittedName>
</protein>
<evidence type="ECO:0000313" key="2">
    <source>
        <dbReference type="EMBL" id="MEQ2229125.1"/>
    </source>
</evidence>
<reference evidence="2 3" key="1">
    <citation type="submission" date="2021-06" db="EMBL/GenBank/DDBJ databases">
        <authorList>
            <person name="Palmer J.M."/>
        </authorList>
    </citation>
    <scope>NUCLEOTIDE SEQUENCE [LARGE SCALE GENOMIC DNA]</scope>
    <source>
        <strain evidence="3">if_2019</strain>
        <tissue evidence="2">Muscle</tissue>
    </source>
</reference>
<keyword evidence="1" id="KW-1133">Transmembrane helix</keyword>
<keyword evidence="1" id="KW-0812">Transmembrane</keyword>
<dbReference type="Proteomes" id="UP001482620">
    <property type="component" value="Unassembled WGS sequence"/>
</dbReference>
<gene>
    <name evidence="2" type="ORF">ILYODFUR_015707</name>
</gene>
<organism evidence="2 3">
    <name type="scientific">Ilyodon furcidens</name>
    <name type="common">goldbreast splitfin</name>
    <dbReference type="NCBI Taxonomy" id="33524"/>
    <lineage>
        <taxon>Eukaryota</taxon>
        <taxon>Metazoa</taxon>
        <taxon>Chordata</taxon>
        <taxon>Craniata</taxon>
        <taxon>Vertebrata</taxon>
        <taxon>Euteleostomi</taxon>
        <taxon>Actinopterygii</taxon>
        <taxon>Neopterygii</taxon>
        <taxon>Teleostei</taxon>
        <taxon>Neoteleostei</taxon>
        <taxon>Acanthomorphata</taxon>
        <taxon>Ovalentaria</taxon>
        <taxon>Atherinomorphae</taxon>
        <taxon>Cyprinodontiformes</taxon>
        <taxon>Goodeidae</taxon>
        <taxon>Ilyodon</taxon>
    </lineage>
</organism>
<keyword evidence="3" id="KW-1185">Reference proteome</keyword>
<evidence type="ECO:0000256" key="1">
    <source>
        <dbReference type="SAM" id="Phobius"/>
    </source>
</evidence>
<sequence length="99" mass="11343">MVTVKGEKLLHIVTDECSHFPPLKEPNSRRLAIMSGCSWDIFLGELSIRSASMETQDLEKRNSGLKKHLPAYKFLLVLIYVTQGFGTLMRAIIHKSRQW</sequence>
<evidence type="ECO:0000313" key="3">
    <source>
        <dbReference type="Proteomes" id="UP001482620"/>
    </source>
</evidence>
<name>A0ABV0T8D4_9TELE</name>
<comment type="caution">
    <text evidence="2">The sequence shown here is derived from an EMBL/GenBank/DDBJ whole genome shotgun (WGS) entry which is preliminary data.</text>
</comment>
<accession>A0ABV0T8D4</accession>
<keyword evidence="1" id="KW-0472">Membrane</keyword>
<feature type="transmembrane region" description="Helical" evidence="1">
    <location>
        <begin position="71"/>
        <end position="93"/>
    </location>
</feature>